<comment type="similarity">
    <text evidence="2">Belongs to the CDI family.</text>
</comment>
<keyword evidence="4" id="KW-0539">Nucleus</keyword>
<keyword evidence="5" id="KW-0131">Cell cycle</keyword>
<dbReference type="PANTHER" id="PTHR10265">
    <property type="entry name" value="CYCLIN-DEPENDENT KINASE INHIBITOR 1"/>
    <property type="match status" value="1"/>
</dbReference>
<feature type="compositionally biased region" description="Polar residues" evidence="6">
    <location>
        <begin position="180"/>
        <end position="192"/>
    </location>
</feature>
<comment type="caution">
    <text evidence="8">The sequence shown here is derived from an EMBL/GenBank/DDBJ whole genome shotgun (WGS) entry which is preliminary data.</text>
</comment>
<evidence type="ECO:0000259" key="7">
    <source>
        <dbReference type="Pfam" id="PF02234"/>
    </source>
</evidence>
<keyword evidence="3" id="KW-0649">Protein kinase inhibitor</keyword>
<feature type="compositionally biased region" description="Basic and acidic residues" evidence="6">
    <location>
        <begin position="212"/>
        <end position="221"/>
    </location>
</feature>
<dbReference type="InterPro" id="IPR003175">
    <property type="entry name" value="CDI_dom"/>
</dbReference>
<dbReference type="GO" id="GO:0051726">
    <property type="term" value="P:regulation of cell cycle"/>
    <property type="evidence" value="ECO:0007669"/>
    <property type="project" value="InterPro"/>
</dbReference>
<sequence>MCARTRFFIVISGARWRDMVGFQFLCVCSVDANYLFLPTLPFSRPYHPRPISVGNFGRPSRFSDSTNIMLSSCIPATPRKRLFHQESAVDDSTKAKRRLFSASADADVEDYVQRELFEMQQEKQKKWNFDFAKGCPLPSSSEDSYTFSSVPESDVPSFYRSRHDSGFDSSFDAENKNPDSENSSNDEATFSSVKRARKCIPAKRRVQSTSTPKKESNKKMTEFMPLRRKISSSPKDASRRRSLTTPAVSSPLSSQ</sequence>
<evidence type="ECO:0000256" key="3">
    <source>
        <dbReference type="ARBA" id="ARBA00023013"/>
    </source>
</evidence>
<dbReference type="GO" id="GO:0005634">
    <property type="term" value="C:nucleus"/>
    <property type="evidence" value="ECO:0007669"/>
    <property type="project" value="UniProtKB-SubCell"/>
</dbReference>
<dbReference type="EMBL" id="JAUCMV010000005">
    <property type="protein sequence ID" value="KAK0394913.1"/>
    <property type="molecule type" value="Genomic_DNA"/>
</dbReference>
<feature type="compositionally biased region" description="Polar residues" evidence="6">
    <location>
        <begin position="243"/>
        <end position="255"/>
    </location>
</feature>
<evidence type="ECO:0000256" key="1">
    <source>
        <dbReference type="ARBA" id="ARBA00004123"/>
    </source>
</evidence>
<feature type="domain" description="Cyclin-dependent kinase inhibitor" evidence="7">
    <location>
        <begin position="99"/>
        <end position="139"/>
    </location>
</feature>
<dbReference type="AlphaFoldDB" id="A0AA39GWM4"/>
<dbReference type="Pfam" id="PF02234">
    <property type="entry name" value="CDI"/>
    <property type="match status" value="1"/>
</dbReference>
<evidence type="ECO:0000313" key="8">
    <source>
        <dbReference type="EMBL" id="KAK0394913.1"/>
    </source>
</evidence>
<organism evidence="8 9">
    <name type="scientific">Steinernema hermaphroditum</name>
    <dbReference type="NCBI Taxonomy" id="289476"/>
    <lineage>
        <taxon>Eukaryota</taxon>
        <taxon>Metazoa</taxon>
        <taxon>Ecdysozoa</taxon>
        <taxon>Nematoda</taxon>
        <taxon>Chromadorea</taxon>
        <taxon>Rhabditida</taxon>
        <taxon>Tylenchina</taxon>
        <taxon>Panagrolaimomorpha</taxon>
        <taxon>Strongyloidoidea</taxon>
        <taxon>Steinernematidae</taxon>
        <taxon>Steinernema</taxon>
    </lineage>
</organism>
<evidence type="ECO:0000256" key="6">
    <source>
        <dbReference type="SAM" id="MobiDB-lite"/>
    </source>
</evidence>
<dbReference type="GO" id="GO:0004861">
    <property type="term" value="F:cyclin-dependent protein serine/threonine kinase inhibitor activity"/>
    <property type="evidence" value="ECO:0007669"/>
    <property type="project" value="InterPro"/>
</dbReference>
<keyword evidence="9" id="KW-1185">Reference proteome</keyword>
<evidence type="ECO:0000256" key="2">
    <source>
        <dbReference type="ARBA" id="ARBA00006726"/>
    </source>
</evidence>
<evidence type="ECO:0000313" key="9">
    <source>
        <dbReference type="Proteomes" id="UP001175271"/>
    </source>
</evidence>
<evidence type="ECO:0000256" key="4">
    <source>
        <dbReference type="ARBA" id="ARBA00023242"/>
    </source>
</evidence>
<accession>A0AA39GWM4</accession>
<reference evidence="8" key="1">
    <citation type="submission" date="2023-06" db="EMBL/GenBank/DDBJ databases">
        <title>Genomic analysis of the entomopathogenic nematode Steinernema hermaphroditum.</title>
        <authorList>
            <person name="Schwarz E.M."/>
            <person name="Heppert J.K."/>
            <person name="Baniya A."/>
            <person name="Schwartz H.T."/>
            <person name="Tan C.-H."/>
            <person name="Antoshechkin I."/>
            <person name="Sternberg P.W."/>
            <person name="Goodrich-Blair H."/>
            <person name="Dillman A.R."/>
        </authorList>
    </citation>
    <scope>NUCLEOTIDE SEQUENCE</scope>
    <source>
        <strain evidence="8">PS9179</strain>
        <tissue evidence="8">Whole animal</tissue>
    </source>
</reference>
<dbReference type="Gene3D" id="4.10.365.10">
    <property type="entry name" value="p27"/>
    <property type="match status" value="1"/>
</dbReference>
<protein>
    <recommendedName>
        <fullName evidence="7">Cyclin-dependent kinase inhibitor domain-containing protein</fullName>
    </recommendedName>
</protein>
<dbReference type="InterPro" id="IPR044898">
    <property type="entry name" value="CDI_dom_sf"/>
</dbReference>
<gene>
    <name evidence="8" type="ORF">QR680_001005</name>
</gene>
<feature type="region of interest" description="Disordered" evidence="6">
    <location>
        <begin position="169"/>
        <end position="255"/>
    </location>
</feature>
<evidence type="ECO:0000256" key="5">
    <source>
        <dbReference type="ARBA" id="ARBA00023306"/>
    </source>
</evidence>
<proteinExistence type="inferred from homology"/>
<dbReference type="Proteomes" id="UP001175271">
    <property type="component" value="Unassembled WGS sequence"/>
</dbReference>
<feature type="compositionally biased region" description="Basic residues" evidence="6">
    <location>
        <begin position="194"/>
        <end position="206"/>
    </location>
</feature>
<comment type="subcellular location">
    <subcellularLocation>
        <location evidence="1">Nucleus</location>
    </subcellularLocation>
</comment>
<dbReference type="PANTHER" id="PTHR10265:SF45">
    <property type="entry name" value="DACAPO"/>
    <property type="match status" value="1"/>
</dbReference>
<name>A0AA39GWM4_9BILA</name>